<dbReference type="OrthoDB" id="408631at2759"/>
<evidence type="ECO:0000313" key="3">
    <source>
        <dbReference type="EMBL" id="EMF11986.1"/>
    </source>
</evidence>
<dbReference type="GO" id="GO:0016787">
    <property type="term" value="F:hydrolase activity"/>
    <property type="evidence" value="ECO:0007669"/>
    <property type="project" value="UniProtKB-KW"/>
</dbReference>
<dbReference type="AlphaFoldDB" id="N1QLA7"/>
<feature type="domain" description="Alpha/beta hydrolase fold-3" evidence="2">
    <location>
        <begin position="111"/>
        <end position="318"/>
    </location>
</feature>
<name>N1QLA7_SPHMS</name>
<protein>
    <submittedName>
        <fullName evidence="3">Esterase/lipase/thioesterase</fullName>
    </submittedName>
</protein>
<dbReference type="EMBL" id="KB456265">
    <property type="protein sequence ID" value="EMF11986.1"/>
    <property type="molecule type" value="Genomic_DNA"/>
</dbReference>
<dbReference type="RefSeq" id="XP_016760107.1">
    <property type="nucleotide sequence ID" value="XM_016909788.1"/>
</dbReference>
<sequence length="345" mass="38132">MPLQSDLSLPPSTLHLKLHPTSISPQTHTFNTHLIAQTTSGPKWYEIGAEQYRRMRWEGKTAMPRPVVLDGDDGELILKEDEGEGRRVPVRIFRPSKDDDGKGEVKGVFCHIHGGGWVLQSEKYQDSLLKSYSTSSSLIVISIGYRLAPEHPYPAANEDCLSIGEYLIDHAVSHFGAPLTFIGGDSAGAHLAVLTTMKLLETRPDFRFKGLVLNFGCYDLSGGMPQVQHFDLPLVLDRDILEKYIAAYLPGKSIQERRDPSISPFYANLNKMKLPPALFTCGTLDVLLDDSVLMATKWAMSGAASILKLYPGAPHGFTFFPVGGTEQTEIALRDIGEFMNDRLAD</sequence>
<keyword evidence="1" id="KW-0378">Hydrolase</keyword>
<dbReference type="OMA" id="GVYLHIH"/>
<dbReference type="Proteomes" id="UP000016931">
    <property type="component" value="Unassembled WGS sequence"/>
</dbReference>
<dbReference type="eggNOG" id="KOG1515">
    <property type="taxonomic scope" value="Eukaryota"/>
</dbReference>
<dbReference type="InterPro" id="IPR029058">
    <property type="entry name" value="AB_hydrolase_fold"/>
</dbReference>
<dbReference type="STRING" id="692275.N1QLA7"/>
<reference evidence="3 4" key="1">
    <citation type="journal article" date="2012" name="PLoS Pathog.">
        <title>Diverse lifestyles and strategies of plant pathogenesis encoded in the genomes of eighteen Dothideomycetes fungi.</title>
        <authorList>
            <person name="Ohm R.A."/>
            <person name="Feau N."/>
            <person name="Henrissat B."/>
            <person name="Schoch C.L."/>
            <person name="Horwitz B.A."/>
            <person name="Barry K.W."/>
            <person name="Condon B.J."/>
            <person name="Copeland A.C."/>
            <person name="Dhillon B."/>
            <person name="Glaser F."/>
            <person name="Hesse C.N."/>
            <person name="Kosti I."/>
            <person name="LaButti K."/>
            <person name="Lindquist E.A."/>
            <person name="Lucas S."/>
            <person name="Salamov A.A."/>
            <person name="Bradshaw R.E."/>
            <person name="Ciuffetti L."/>
            <person name="Hamelin R.C."/>
            <person name="Kema G.H.J."/>
            <person name="Lawrence C."/>
            <person name="Scott J.A."/>
            <person name="Spatafora J.W."/>
            <person name="Turgeon B.G."/>
            <person name="de Wit P.J.G.M."/>
            <person name="Zhong S."/>
            <person name="Goodwin S.B."/>
            <person name="Grigoriev I.V."/>
        </authorList>
    </citation>
    <scope>NUCLEOTIDE SEQUENCE [LARGE SCALE GENOMIC DNA]</scope>
    <source>
        <strain evidence="3 4">SO2202</strain>
    </source>
</reference>
<gene>
    <name evidence="3" type="ORF">SEPMUDRAFT_67447</name>
</gene>
<dbReference type="InterPro" id="IPR013094">
    <property type="entry name" value="AB_hydrolase_3"/>
</dbReference>
<dbReference type="Pfam" id="PF07859">
    <property type="entry name" value="Abhydrolase_3"/>
    <property type="match status" value="1"/>
</dbReference>
<evidence type="ECO:0000256" key="1">
    <source>
        <dbReference type="ARBA" id="ARBA00022801"/>
    </source>
</evidence>
<evidence type="ECO:0000259" key="2">
    <source>
        <dbReference type="Pfam" id="PF07859"/>
    </source>
</evidence>
<dbReference type="HOGENOM" id="CLU_012494_13_2_1"/>
<dbReference type="InterPro" id="IPR050300">
    <property type="entry name" value="GDXG_lipolytic_enzyme"/>
</dbReference>
<dbReference type="PANTHER" id="PTHR48081">
    <property type="entry name" value="AB HYDROLASE SUPERFAMILY PROTEIN C4A8.06C"/>
    <property type="match status" value="1"/>
</dbReference>
<accession>N1QLA7</accession>
<organism evidence="3 4">
    <name type="scientific">Sphaerulina musiva (strain SO2202)</name>
    <name type="common">Poplar stem canker fungus</name>
    <name type="synonym">Septoria musiva</name>
    <dbReference type="NCBI Taxonomy" id="692275"/>
    <lineage>
        <taxon>Eukaryota</taxon>
        <taxon>Fungi</taxon>
        <taxon>Dikarya</taxon>
        <taxon>Ascomycota</taxon>
        <taxon>Pezizomycotina</taxon>
        <taxon>Dothideomycetes</taxon>
        <taxon>Dothideomycetidae</taxon>
        <taxon>Mycosphaerellales</taxon>
        <taxon>Mycosphaerellaceae</taxon>
        <taxon>Sphaerulina</taxon>
    </lineage>
</organism>
<dbReference type="PANTHER" id="PTHR48081:SF8">
    <property type="entry name" value="ALPHA_BETA HYDROLASE FOLD-3 DOMAIN-CONTAINING PROTEIN-RELATED"/>
    <property type="match status" value="1"/>
</dbReference>
<keyword evidence="4" id="KW-1185">Reference proteome</keyword>
<dbReference type="SUPFAM" id="SSF53474">
    <property type="entry name" value="alpha/beta-Hydrolases"/>
    <property type="match status" value="1"/>
</dbReference>
<evidence type="ECO:0000313" key="4">
    <source>
        <dbReference type="Proteomes" id="UP000016931"/>
    </source>
</evidence>
<dbReference type="GeneID" id="27906925"/>
<dbReference type="Gene3D" id="3.40.50.1820">
    <property type="entry name" value="alpha/beta hydrolase"/>
    <property type="match status" value="1"/>
</dbReference>
<proteinExistence type="predicted"/>